<proteinExistence type="predicted"/>
<evidence type="ECO:0000313" key="3">
    <source>
        <dbReference type="Proteomes" id="UP000314294"/>
    </source>
</evidence>
<dbReference type="Proteomes" id="UP000314294">
    <property type="component" value="Unassembled WGS sequence"/>
</dbReference>
<keyword evidence="3" id="KW-1185">Reference proteome</keyword>
<comment type="caution">
    <text evidence="2">The sequence shown here is derived from an EMBL/GenBank/DDBJ whole genome shotgun (WGS) entry which is preliminary data.</text>
</comment>
<evidence type="ECO:0000256" key="1">
    <source>
        <dbReference type="SAM" id="Phobius"/>
    </source>
</evidence>
<gene>
    <name evidence="2" type="ORF">EYF80_012448</name>
</gene>
<keyword evidence="1" id="KW-0472">Membrane</keyword>
<organism evidence="2 3">
    <name type="scientific">Liparis tanakae</name>
    <name type="common">Tanaka's snailfish</name>
    <dbReference type="NCBI Taxonomy" id="230148"/>
    <lineage>
        <taxon>Eukaryota</taxon>
        <taxon>Metazoa</taxon>
        <taxon>Chordata</taxon>
        <taxon>Craniata</taxon>
        <taxon>Vertebrata</taxon>
        <taxon>Euteleostomi</taxon>
        <taxon>Actinopterygii</taxon>
        <taxon>Neopterygii</taxon>
        <taxon>Teleostei</taxon>
        <taxon>Neoteleostei</taxon>
        <taxon>Acanthomorphata</taxon>
        <taxon>Eupercaria</taxon>
        <taxon>Perciformes</taxon>
        <taxon>Cottioidei</taxon>
        <taxon>Cottales</taxon>
        <taxon>Liparidae</taxon>
        <taxon>Liparis</taxon>
    </lineage>
</organism>
<sequence length="162" mass="18254">MTCRAPAYLPRVLLERRLRWLVEVLCGSSVFCWWLLSMGLVAMMLSLYLFIRASLVLSLTADERDYALEGVQGSGDLAGELLAPIHTLPLQVMAQVRYVILVPEGMRIHPPPPNPINQPKSYLYPSKIGVSRMLRVPLELGPWPLEFLKLSRAWPPISTEGM</sequence>
<protein>
    <submittedName>
        <fullName evidence="2">Uncharacterized protein</fullName>
    </submittedName>
</protein>
<accession>A0A4Z2IIS1</accession>
<keyword evidence="1" id="KW-0812">Transmembrane</keyword>
<name>A0A4Z2IIS1_9TELE</name>
<dbReference type="EMBL" id="SRLO01000084">
    <property type="protein sequence ID" value="TNN77334.1"/>
    <property type="molecule type" value="Genomic_DNA"/>
</dbReference>
<keyword evidence="1" id="KW-1133">Transmembrane helix</keyword>
<reference evidence="2 3" key="1">
    <citation type="submission" date="2019-03" db="EMBL/GenBank/DDBJ databases">
        <title>First draft genome of Liparis tanakae, snailfish: a comprehensive survey of snailfish specific genes.</title>
        <authorList>
            <person name="Kim W."/>
            <person name="Song I."/>
            <person name="Jeong J.-H."/>
            <person name="Kim D."/>
            <person name="Kim S."/>
            <person name="Ryu S."/>
            <person name="Song J.Y."/>
            <person name="Lee S.K."/>
        </authorList>
    </citation>
    <scope>NUCLEOTIDE SEQUENCE [LARGE SCALE GENOMIC DNA]</scope>
    <source>
        <tissue evidence="2">Muscle</tissue>
    </source>
</reference>
<evidence type="ECO:0000313" key="2">
    <source>
        <dbReference type="EMBL" id="TNN77334.1"/>
    </source>
</evidence>
<feature type="transmembrane region" description="Helical" evidence="1">
    <location>
        <begin position="20"/>
        <end position="51"/>
    </location>
</feature>
<dbReference type="AlphaFoldDB" id="A0A4Z2IIS1"/>